<dbReference type="Proteomes" id="UP000641646">
    <property type="component" value="Unassembled WGS sequence"/>
</dbReference>
<evidence type="ECO:0000313" key="2">
    <source>
        <dbReference type="Proteomes" id="UP000641646"/>
    </source>
</evidence>
<protein>
    <submittedName>
        <fullName evidence="1">Uncharacterized protein</fullName>
    </submittedName>
</protein>
<accession>A0A926ZH33</accession>
<reference evidence="1" key="2">
    <citation type="submission" date="2020-08" db="EMBL/GenBank/DDBJ databases">
        <authorList>
            <person name="Chen M."/>
            <person name="Teng W."/>
            <person name="Zhao L."/>
            <person name="Hu C."/>
            <person name="Zhou Y."/>
            <person name="Han B."/>
            <person name="Song L."/>
            <person name="Shu W."/>
        </authorList>
    </citation>
    <scope>NUCLEOTIDE SEQUENCE</scope>
    <source>
        <strain evidence="1">FACHB-1375</strain>
    </source>
</reference>
<evidence type="ECO:0000313" key="1">
    <source>
        <dbReference type="EMBL" id="MBD2181747.1"/>
    </source>
</evidence>
<dbReference type="AlphaFoldDB" id="A0A926ZH33"/>
<reference evidence="1" key="1">
    <citation type="journal article" date="2015" name="ISME J.">
        <title>Draft Genome Sequence of Streptomyces incarnatus NRRL8089, which Produces the Nucleoside Antibiotic Sinefungin.</title>
        <authorList>
            <person name="Oshima K."/>
            <person name="Hattori M."/>
            <person name="Shimizu H."/>
            <person name="Fukuda K."/>
            <person name="Nemoto M."/>
            <person name="Inagaki K."/>
            <person name="Tamura T."/>
        </authorList>
    </citation>
    <scope>NUCLEOTIDE SEQUENCE</scope>
    <source>
        <strain evidence="1">FACHB-1375</strain>
    </source>
</reference>
<dbReference type="EMBL" id="JACJPW010000025">
    <property type="protein sequence ID" value="MBD2181747.1"/>
    <property type="molecule type" value="Genomic_DNA"/>
</dbReference>
<name>A0A926ZH33_9CYAN</name>
<organism evidence="1 2">
    <name type="scientific">Aerosakkonema funiforme FACHB-1375</name>
    <dbReference type="NCBI Taxonomy" id="2949571"/>
    <lineage>
        <taxon>Bacteria</taxon>
        <taxon>Bacillati</taxon>
        <taxon>Cyanobacteriota</taxon>
        <taxon>Cyanophyceae</taxon>
        <taxon>Oscillatoriophycideae</taxon>
        <taxon>Aerosakkonematales</taxon>
        <taxon>Aerosakkonemataceae</taxon>
        <taxon>Aerosakkonema</taxon>
    </lineage>
</organism>
<dbReference type="RefSeq" id="WP_190464558.1">
    <property type="nucleotide sequence ID" value="NZ_JACJPW010000025.1"/>
</dbReference>
<sequence length="58" mass="6411">MSGVGGAIAFGEKSFGESEKLSPKCDRPYRGRRGDKSWISRIKNVLTHERGCDKIAID</sequence>
<gene>
    <name evidence="1" type="ORF">H6G03_11620</name>
</gene>
<proteinExistence type="predicted"/>
<comment type="caution">
    <text evidence="1">The sequence shown here is derived from an EMBL/GenBank/DDBJ whole genome shotgun (WGS) entry which is preliminary data.</text>
</comment>
<keyword evidence="2" id="KW-1185">Reference proteome</keyword>